<dbReference type="InterPro" id="IPR008914">
    <property type="entry name" value="PEBP"/>
</dbReference>
<dbReference type="CDD" id="cd00865">
    <property type="entry name" value="PEBP_bact_arch"/>
    <property type="match status" value="1"/>
</dbReference>
<reference evidence="3 4" key="1">
    <citation type="submission" date="2020-07" db="EMBL/GenBank/DDBJ databases">
        <title>Sequencing the genomes of 1000 actinobacteria strains.</title>
        <authorList>
            <person name="Klenk H.-P."/>
        </authorList>
    </citation>
    <scope>NUCLEOTIDE SEQUENCE [LARGE SCALE GENOMIC DNA]</scope>
    <source>
        <strain evidence="3 4">DSM 104001</strain>
    </source>
</reference>
<keyword evidence="4" id="KW-1185">Reference proteome</keyword>
<dbReference type="Pfam" id="PF01161">
    <property type="entry name" value="PBP"/>
    <property type="match status" value="1"/>
</dbReference>
<dbReference type="PANTHER" id="PTHR30289:SF1">
    <property type="entry name" value="PEBP (PHOSPHATIDYLETHANOLAMINE-BINDING PROTEIN) FAMILY PROTEIN"/>
    <property type="match status" value="1"/>
</dbReference>
<dbReference type="InterPro" id="IPR036610">
    <property type="entry name" value="PEBP-like_sf"/>
</dbReference>
<dbReference type="PANTHER" id="PTHR30289">
    <property type="entry name" value="UNCHARACTERIZED PROTEIN YBCL-RELATED"/>
    <property type="match status" value="1"/>
</dbReference>
<accession>A0A853C8D4</accession>
<comment type="similarity">
    <text evidence="1">Belongs to the UPF0098 family.</text>
</comment>
<comment type="caution">
    <text evidence="3">The sequence shown here is derived from an EMBL/GenBank/DDBJ whole genome shotgun (WGS) entry which is preliminary data.</text>
</comment>
<keyword evidence="2" id="KW-0732">Signal</keyword>
<evidence type="ECO:0000256" key="1">
    <source>
        <dbReference type="ARBA" id="ARBA00007120"/>
    </source>
</evidence>
<evidence type="ECO:0000313" key="3">
    <source>
        <dbReference type="EMBL" id="NYJ04155.1"/>
    </source>
</evidence>
<dbReference type="RefSeq" id="WP_179714913.1">
    <property type="nucleotide sequence ID" value="NZ_JACBZT010000001.1"/>
</dbReference>
<feature type="signal peptide" evidence="2">
    <location>
        <begin position="1"/>
        <end position="23"/>
    </location>
</feature>
<name>A0A853C8D4_9ACTN</name>
<dbReference type="SUPFAM" id="SSF49777">
    <property type="entry name" value="PEBP-like"/>
    <property type="match status" value="1"/>
</dbReference>
<organism evidence="3 4">
    <name type="scientific">Petropleomorpha daqingensis</name>
    <dbReference type="NCBI Taxonomy" id="2026353"/>
    <lineage>
        <taxon>Bacteria</taxon>
        <taxon>Bacillati</taxon>
        <taxon>Actinomycetota</taxon>
        <taxon>Actinomycetes</taxon>
        <taxon>Geodermatophilales</taxon>
        <taxon>Geodermatophilaceae</taxon>
        <taxon>Petropleomorpha</taxon>
    </lineage>
</organism>
<dbReference type="PROSITE" id="PS51257">
    <property type="entry name" value="PROKAR_LIPOPROTEIN"/>
    <property type="match status" value="1"/>
</dbReference>
<gene>
    <name evidence="3" type="ORF">GGQ55_000433</name>
</gene>
<sequence length="180" mass="17980">MPPALPRALPLLAVVVLAGCGGAADRKDAPPSGTITVTSSAFADGDRIPEEFTCHGDGASPPLAWTGLPSGTASVAVVVLDPDAPNGTFVHWVLVGVPPTPPDLMAGAVPPDATQARNSAGDVGWTPPCPPSGTHHYRFTVYALDGSVDLADGADPDTAIRAVRDAATAEGTLTGLVSAG</sequence>
<dbReference type="AlphaFoldDB" id="A0A853C8D4"/>
<dbReference type="EMBL" id="JACBZT010000001">
    <property type="protein sequence ID" value="NYJ04155.1"/>
    <property type="molecule type" value="Genomic_DNA"/>
</dbReference>
<protein>
    <recommendedName>
        <fullName evidence="5">Phospholipid-binding protein, PBP family</fullName>
    </recommendedName>
</protein>
<proteinExistence type="inferred from homology"/>
<dbReference type="InterPro" id="IPR005247">
    <property type="entry name" value="YbhB_YbcL/LppC-like"/>
</dbReference>
<feature type="chain" id="PRO_5032440808" description="Phospholipid-binding protein, PBP family" evidence="2">
    <location>
        <begin position="24"/>
        <end position="180"/>
    </location>
</feature>
<evidence type="ECO:0000313" key="4">
    <source>
        <dbReference type="Proteomes" id="UP000541969"/>
    </source>
</evidence>
<dbReference type="NCBIfam" id="TIGR00481">
    <property type="entry name" value="YbhB/YbcL family Raf kinase inhibitor-like protein"/>
    <property type="match status" value="1"/>
</dbReference>
<dbReference type="Proteomes" id="UP000541969">
    <property type="component" value="Unassembled WGS sequence"/>
</dbReference>
<evidence type="ECO:0008006" key="5">
    <source>
        <dbReference type="Google" id="ProtNLM"/>
    </source>
</evidence>
<dbReference type="Gene3D" id="3.90.280.10">
    <property type="entry name" value="PEBP-like"/>
    <property type="match status" value="1"/>
</dbReference>
<evidence type="ECO:0000256" key="2">
    <source>
        <dbReference type="SAM" id="SignalP"/>
    </source>
</evidence>